<gene>
    <name evidence="2" type="ORF">B0T26DRAFT_671621</name>
</gene>
<comment type="caution">
    <text evidence="2">The sequence shown here is derived from an EMBL/GenBank/DDBJ whole genome shotgun (WGS) entry which is preliminary data.</text>
</comment>
<dbReference type="RefSeq" id="XP_060299736.1">
    <property type="nucleotide sequence ID" value="XM_060439356.1"/>
</dbReference>
<reference evidence="2" key="1">
    <citation type="submission" date="2023-06" db="EMBL/GenBank/DDBJ databases">
        <title>Genome-scale phylogeny and comparative genomics of the fungal order Sordariales.</title>
        <authorList>
            <consortium name="Lawrence Berkeley National Laboratory"/>
            <person name="Hensen N."/>
            <person name="Bonometti L."/>
            <person name="Westerberg I."/>
            <person name="Brannstrom I.O."/>
            <person name="Guillou S."/>
            <person name="Cros-Aarteil S."/>
            <person name="Calhoun S."/>
            <person name="Haridas S."/>
            <person name="Kuo A."/>
            <person name="Mondo S."/>
            <person name="Pangilinan J."/>
            <person name="Riley R."/>
            <person name="LaButti K."/>
            <person name="Andreopoulos B."/>
            <person name="Lipzen A."/>
            <person name="Chen C."/>
            <person name="Yanf M."/>
            <person name="Daum C."/>
            <person name="Ng V."/>
            <person name="Clum A."/>
            <person name="Steindorff A."/>
            <person name="Ohm R."/>
            <person name="Martin F."/>
            <person name="Silar P."/>
            <person name="Natvig D."/>
            <person name="Lalanne C."/>
            <person name="Gautier V."/>
            <person name="Ament-velasquez S.L."/>
            <person name="Kruys A."/>
            <person name="Hutchinson M.I."/>
            <person name="Powell A.J."/>
            <person name="Barry K."/>
            <person name="Miller A.N."/>
            <person name="Grigoriev I.V."/>
            <person name="Debuchy R."/>
            <person name="Gladieux P."/>
            <person name="Thoren M.H."/>
            <person name="Johannesson H."/>
        </authorList>
    </citation>
    <scope>NUCLEOTIDE SEQUENCE</scope>
    <source>
        <strain evidence="2">SMH2392-1A</strain>
    </source>
</reference>
<protein>
    <submittedName>
        <fullName evidence="2">Uncharacterized protein</fullName>
    </submittedName>
</protein>
<evidence type="ECO:0000313" key="2">
    <source>
        <dbReference type="EMBL" id="KAK0726880.1"/>
    </source>
</evidence>
<feature type="compositionally biased region" description="Low complexity" evidence="1">
    <location>
        <begin position="1"/>
        <end position="31"/>
    </location>
</feature>
<sequence>MASITSRSTTSPSVSASSAIPSVSTVPTSVRPTKDSDPPAVRFTKTHFTKIDRAREKQGRKFRFRDYDSNSRIFIITITTRGRKKRLLSFRLLFLRDPGPGEEDFIFSVQELERYAENIWLQV</sequence>
<dbReference type="AlphaFoldDB" id="A0AA40B386"/>
<feature type="region of interest" description="Disordered" evidence="1">
    <location>
        <begin position="1"/>
        <end position="41"/>
    </location>
</feature>
<proteinExistence type="predicted"/>
<keyword evidence="3" id="KW-1185">Reference proteome</keyword>
<dbReference type="EMBL" id="JAUIRO010000002">
    <property type="protein sequence ID" value="KAK0726880.1"/>
    <property type="molecule type" value="Genomic_DNA"/>
</dbReference>
<organism evidence="2 3">
    <name type="scientific">Lasiosphaeria miniovina</name>
    <dbReference type="NCBI Taxonomy" id="1954250"/>
    <lineage>
        <taxon>Eukaryota</taxon>
        <taxon>Fungi</taxon>
        <taxon>Dikarya</taxon>
        <taxon>Ascomycota</taxon>
        <taxon>Pezizomycotina</taxon>
        <taxon>Sordariomycetes</taxon>
        <taxon>Sordariomycetidae</taxon>
        <taxon>Sordariales</taxon>
        <taxon>Lasiosphaeriaceae</taxon>
        <taxon>Lasiosphaeria</taxon>
    </lineage>
</organism>
<dbReference type="Proteomes" id="UP001172101">
    <property type="component" value="Unassembled WGS sequence"/>
</dbReference>
<accession>A0AA40B386</accession>
<dbReference type="GeneID" id="85322626"/>
<evidence type="ECO:0000313" key="3">
    <source>
        <dbReference type="Proteomes" id="UP001172101"/>
    </source>
</evidence>
<evidence type="ECO:0000256" key="1">
    <source>
        <dbReference type="SAM" id="MobiDB-lite"/>
    </source>
</evidence>
<name>A0AA40B386_9PEZI</name>